<feature type="signal peptide" evidence="1">
    <location>
        <begin position="1"/>
        <end position="22"/>
    </location>
</feature>
<evidence type="ECO:0000313" key="3">
    <source>
        <dbReference type="Proteomes" id="UP001589896"/>
    </source>
</evidence>
<name>A0ABV6S3M9_9GAMM</name>
<evidence type="ECO:0000256" key="1">
    <source>
        <dbReference type="SAM" id="SignalP"/>
    </source>
</evidence>
<organism evidence="2 3">
    <name type="scientific">Lysobacter korlensis</name>
    <dbReference type="NCBI Taxonomy" id="553636"/>
    <lineage>
        <taxon>Bacteria</taxon>
        <taxon>Pseudomonadati</taxon>
        <taxon>Pseudomonadota</taxon>
        <taxon>Gammaproteobacteria</taxon>
        <taxon>Lysobacterales</taxon>
        <taxon>Lysobacteraceae</taxon>
        <taxon>Lysobacter</taxon>
    </lineage>
</organism>
<evidence type="ECO:0000313" key="2">
    <source>
        <dbReference type="EMBL" id="MFC0682738.1"/>
    </source>
</evidence>
<keyword evidence="1" id="KW-0732">Signal</keyword>
<dbReference type="RefSeq" id="WP_386677036.1">
    <property type="nucleotide sequence ID" value="NZ_JBHLTG010000017.1"/>
</dbReference>
<gene>
    <name evidence="2" type="ORF">ACFFGH_33320</name>
</gene>
<dbReference type="Proteomes" id="UP001589896">
    <property type="component" value="Unassembled WGS sequence"/>
</dbReference>
<proteinExistence type="predicted"/>
<reference evidence="2 3" key="1">
    <citation type="submission" date="2024-09" db="EMBL/GenBank/DDBJ databases">
        <authorList>
            <person name="Sun Q."/>
            <person name="Mori K."/>
        </authorList>
    </citation>
    <scope>NUCLEOTIDE SEQUENCE [LARGE SCALE GENOMIC DNA]</scope>
    <source>
        <strain evidence="2 3">KCTC 23076</strain>
    </source>
</reference>
<accession>A0ABV6S3M9</accession>
<comment type="caution">
    <text evidence="2">The sequence shown here is derived from an EMBL/GenBank/DDBJ whole genome shotgun (WGS) entry which is preliminary data.</text>
</comment>
<keyword evidence="3" id="KW-1185">Reference proteome</keyword>
<feature type="chain" id="PRO_5046633843" evidence="1">
    <location>
        <begin position="23"/>
        <end position="141"/>
    </location>
</feature>
<dbReference type="EMBL" id="JBHLTG010000017">
    <property type="protein sequence ID" value="MFC0682738.1"/>
    <property type="molecule type" value="Genomic_DNA"/>
</dbReference>
<sequence>MIGHFIRSGLLALMVLAWDAPAATPLGPLVLTPEERHALAVARLRSKEGEATAAAAEVYVPRWITLKGVTRRPGRGDIAWLGDTAVIDGQQWGPYRVQIRGARVFLLADDGHVMQLSVGTAFEPRLREVQTAPGVQVRRRR</sequence>
<protein>
    <submittedName>
        <fullName evidence="2">Uncharacterized protein</fullName>
    </submittedName>
</protein>